<reference evidence="4" key="1">
    <citation type="submission" date="2025-08" db="UniProtKB">
        <authorList>
            <consortium name="Ensembl"/>
        </authorList>
    </citation>
    <scope>IDENTIFICATION</scope>
</reference>
<evidence type="ECO:0000256" key="3">
    <source>
        <dbReference type="SAM" id="Phobius"/>
    </source>
</evidence>
<evidence type="ECO:0000313" key="5">
    <source>
        <dbReference type="Proteomes" id="UP000694545"/>
    </source>
</evidence>
<sequence>VTGQLYLLGTLDYEHTKSYHLTIILKDLDNDIDGKRQLTTLCNITISVQTLPKKPIILYTTEEYWAPDPWFVVVLTLTGALLLSVLGLLFWQLCSASQSSPFCCSLNSRKAPGEMPEPLLQNK</sequence>
<dbReference type="InterPro" id="IPR015919">
    <property type="entry name" value="Cadherin-like_sf"/>
</dbReference>
<evidence type="ECO:0000256" key="2">
    <source>
        <dbReference type="ARBA" id="ARBA00023136"/>
    </source>
</evidence>
<dbReference type="GO" id="GO:0016020">
    <property type="term" value="C:membrane"/>
    <property type="evidence" value="ECO:0007669"/>
    <property type="project" value="UniProtKB-SubCell"/>
</dbReference>
<feature type="transmembrane region" description="Helical" evidence="3">
    <location>
        <begin position="70"/>
        <end position="91"/>
    </location>
</feature>
<keyword evidence="5" id="KW-1185">Reference proteome</keyword>
<proteinExistence type="predicted"/>
<accession>A0A8D2LID5</accession>
<dbReference type="Proteomes" id="UP000694545">
    <property type="component" value="Unplaced"/>
</dbReference>
<keyword evidence="3" id="KW-1133">Transmembrane helix</keyword>
<comment type="subcellular location">
    <subcellularLocation>
        <location evidence="1">Membrane</location>
    </subcellularLocation>
</comment>
<evidence type="ECO:0000256" key="1">
    <source>
        <dbReference type="ARBA" id="ARBA00004370"/>
    </source>
</evidence>
<organism evidence="4 5">
    <name type="scientific">Varanus komodoensis</name>
    <name type="common">Komodo dragon</name>
    <dbReference type="NCBI Taxonomy" id="61221"/>
    <lineage>
        <taxon>Eukaryota</taxon>
        <taxon>Metazoa</taxon>
        <taxon>Chordata</taxon>
        <taxon>Craniata</taxon>
        <taxon>Vertebrata</taxon>
        <taxon>Euteleostomi</taxon>
        <taxon>Lepidosauria</taxon>
        <taxon>Squamata</taxon>
        <taxon>Bifurcata</taxon>
        <taxon>Unidentata</taxon>
        <taxon>Episquamata</taxon>
        <taxon>Toxicofera</taxon>
        <taxon>Anguimorpha</taxon>
        <taxon>Paleoanguimorpha</taxon>
        <taxon>Varanoidea</taxon>
        <taxon>Varanidae</taxon>
        <taxon>Varanus</taxon>
    </lineage>
</organism>
<keyword evidence="3" id="KW-0812">Transmembrane</keyword>
<protein>
    <submittedName>
        <fullName evidence="4">Uncharacterized protein</fullName>
    </submittedName>
</protein>
<name>A0A8D2LID5_VARKO</name>
<reference evidence="4" key="2">
    <citation type="submission" date="2025-09" db="UniProtKB">
        <authorList>
            <consortium name="Ensembl"/>
        </authorList>
    </citation>
    <scope>IDENTIFICATION</scope>
</reference>
<evidence type="ECO:0000313" key="4">
    <source>
        <dbReference type="Ensembl" id="ENSVKKP00000023046.1"/>
    </source>
</evidence>
<dbReference type="GO" id="GO:0005509">
    <property type="term" value="F:calcium ion binding"/>
    <property type="evidence" value="ECO:0007669"/>
    <property type="project" value="InterPro"/>
</dbReference>
<dbReference type="Gene3D" id="2.60.40.60">
    <property type="entry name" value="Cadherins"/>
    <property type="match status" value="1"/>
</dbReference>
<dbReference type="CDD" id="cd11304">
    <property type="entry name" value="Cadherin_repeat"/>
    <property type="match status" value="1"/>
</dbReference>
<keyword evidence="2 3" id="KW-0472">Membrane</keyword>
<dbReference type="OMA" id="YTTEEYW"/>
<dbReference type="AlphaFoldDB" id="A0A8D2LID5"/>
<dbReference type="SUPFAM" id="SSF49313">
    <property type="entry name" value="Cadherin-like"/>
    <property type="match status" value="1"/>
</dbReference>
<dbReference type="Ensembl" id="ENSVKKT00000023616.1">
    <property type="protein sequence ID" value="ENSVKKP00000023046.1"/>
    <property type="gene ID" value="ENSVKKG00000015302.1"/>
</dbReference>